<feature type="transmembrane region" description="Helical" evidence="8">
    <location>
        <begin position="395"/>
        <end position="414"/>
    </location>
</feature>
<dbReference type="EMBL" id="JBBEGM010000006">
    <property type="protein sequence ID" value="MEJ2862806.1"/>
    <property type="molecule type" value="Genomic_DNA"/>
</dbReference>
<dbReference type="SUPFAM" id="SSF103473">
    <property type="entry name" value="MFS general substrate transporter"/>
    <property type="match status" value="1"/>
</dbReference>
<proteinExistence type="predicted"/>
<reference evidence="10 11" key="1">
    <citation type="submission" date="2024-03" db="EMBL/GenBank/DDBJ databases">
        <title>Actinomycetospora sp. OC33-EN07, a novel actinomycete isolated from wild orchid (Aerides multiflora).</title>
        <authorList>
            <person name="Suriyachadkun C."/>
        </authorList>
    </citation>
    <scope>NUCLEOTIDE SEQUENCE [LARGE SCALE GENOMIC DNA]</scope>
    <source>
        <strain evidence="10 11">OC33-EN07</strain>
    </source>
</reference>
<feature type="transmembrane region" description="Helical" evidence="8">
    <location>
        <begin position="103"/>
        <end position="122"/>
    </location>
</feature>
<evidence type="ECO:0000256" key="7">
    <source>
        <dbReference type="SAM" id="MobiDB-lite"/>
    </source>
</evidence>
<keyword evidence="6 8" id="KW-0472">Membrane</keyword>
<dbReference type="InterPro" id="IPR011701">
    <property type="entry name" value="MFS"/>
</dbReference>
<evidence type="ECO:0000256" key="1">
    <source>
        <dbReference type="ARBA" id="ARBA00004651"/>
    </source>
</evidence>
<feature type="transmembrane region" description="Helical" evidence="8">
    <location>
        <begin position="420"/>
        <end position="444"/>
    </location>
</feature>
<feature type="transmembrane region" description="Helical" evidence="8">
    <location>
        <begin position="205"/>
        <end position="226"/>
    </location>
</feature>
<evidence type="ECO:0000256" key="8">
    <source>
        <dbReference type="SAM" id="Phobius"/>
    </source>
</evidence>
<dbReference type="PANTHER" id="PTHR43045:SF4">
    <property type="entry name" value="TRANSPORTER YDFJ-RELATED"/>
    <property type="match status" value="1"/>
</dbReference>
<feature type="transmembrane region" description="Helical" evidence="8">
    <location>
        <begin position="33"/>
        <end position="57"/>
    </location>
</feature>
<dbReference type="InterPro" id="IPR036259">
    <property type="entry name" value="MFS_trans_sf"/>
</dbReference>
<keyword evidence="11" id="KW-1185">Reference proteome</keyword>
<keyword evidence="4 8" id="KW-0812">Transmembrane</keyword>
<evidence type="ECO:0000256" key="6">
    <source>
        <dbReference type="ARBA" id="ARBA00023136"/>
    </source>
</evidence>
<feature type="domain" description="Major facilitator superfamily (MFS) profile" evidence="9">
    <location>
        <begin position="28"/>
        <end position="442"/>
    </location>
</feature>
<feature type="transmembrane region" description="Helical" evidence="8">
    <location>
        <begin position="331"/>
        <end position="351"/>
    </location>
</feature>
<accession>A0ABU8M6Y7</accession>
<protein>
    <submittedName>
        <fullName evidence="10">MFS transporter</fullName>
    </submittedName>
</protein>
<evidence type="ECO:0000256" key="3">
    <source>
        <dbReference type="ARBA" id="ARBA00022475"/>
    </source>
</evidence>
<keyword evidence="3" id="KW-1003">Cell membrane</keyword>
<feature type="transmembrane region" description="Helical" evidence="8">
    <location>
        <begin position="166"/>
        <end position="193"/>
    </location>
</feature>
<comment type="caution">
    <text evidence="10">The sequence shown here is derived from an EMBL/GenBank/DDBJ whole genome shotgun (WGS) entry which is preliminary data.</text>
</comment>
<dbReference type="Pfam" id="PF07690">
    <property type="entry name" value="MFS_1"/>
    <property type="match status" value="1"/>
</dbReference>
<comment type="subcellular location">
    <subcellularLocation>
        <location evidence="1">Cell membrane</location>
        <topology evidence="1">Multi-pass membrane protein</topology>
    </subcellularLocation>
</comment>
<feature type="transmembrane region" description="Helical" evidence="8">
    <location>
        <begin position="128"/>
        <end position="154"/>
    </location>
</feature>
<dbReference type="PROSITE" id="PS50850">
    <property type="entry name" value="MFS"/>
    <property type="match status" value="1"/>
</dbReference>
<dbReference type="Gene3D" id="1.20.1250.20">
    <property type="entry name" value="MFS general substrate transporter like domains"/>
    <property type="match status" value="2"/>
</dbReference>
<name>A0ABU8M6Y7_9PSEU</name>
<feature type="transmembrane region" description="Helical" evidence="8">
    <location>
        <begin position="301"/>
        <end position="319"/>
    </location>
</feature>
<evidence type="ECO:0000256" key="5">
    <source>
        <dbReference type="ARBA" id="ARBA00022989"/>
    </source>
</evidence>
<dbReference type="Proteomes" id="UP001369736">
    <property type="component" value="Unassembled WGS sequence"/>
</dbReference>
<evidence type="ECO:0000256" key="4">
    <source>
        <dbReference type="ARBA" id="ARBA00022692"/>
    </source>
</evidence>
<feature type="compositionally biased region" description="Polar residues" evidence="7">
    <location>
        <begin position="1"/>
        <end position="12"/>
    </location>
</feature>
<dbReference type="InterPro" id="IPR020846">
    <property type="entry name" value="MFS_dom"/>
</dbReference>
<gene>
    <name evidence="10" type="ORF">WCD58_16660</name>
</gene>
<dbReference type="PANTHER" id="PTHR43045">
    <property type="entry name" value="SHIKIMATE TRANSPORTER"/>
    <property type="match status" value="1"/>
</dbReference>
<dbReference type="RefSeq" id="WP_337704175.1">
    <property type="nucleotide sequence ID" value="NZ_JBBEGM010000006.1"/>
</dbReference>
<feature type="transmembrane region" description="Helical" evidence="8">
    <location>
        <begin position="357"/>
        <end position="383"/>
    </location>
</feature>
<evidence type="ECO:0000313" key="11">
    <source>
        <dbReference type="Proteomes" id="UP001369736"/>
    </source>
</evidence>
<dbReference type="InterPro" id="IPR005829">
    <property type="entry name" value="Sugar_transporter_CS"/>
</dbReference>
<organism evidence="10 11">
    <name type="scientific">Actinomycetospora flava</name>
    <dbReference type="NCBI Taxonomy" id="3129232"/>
    <lineage>
        <taxon>Bacteria</taxon>
        <taxon>Bacillati</taxon>
        <taxon>Actinomycetota</taxon>
        <taxon>Actinomycetes</taxon>
        <taxon>Pseudonocardiales</taxon>
        <taxon>Pseudonocardiaceae</taxon>
        <taxon>Actinomycetospora</taxon>
    </lineage>
</organism>
<evidence type="ECO:0000259" key="9">
    <source>
        <dbReference type="PROSITE" id="PS50850"/>
    </source>
</evidence>
<evidence type="ECO:0000256" key="2">
    <source>
        <dbReference type="ARBA" id="ARBA00022448"/>
    </source>
</evidence>
<sequence length="454" mass="48003">MTSHEPTGSVTTAAVPESPERAAKRKSATRGAFFAEFVDMFDIYLPTVVLTPALLYFQPAQLDPGTAAIFTSLVFVTTLVGRPIGAAVFGALADRVGRRRSTIISVTGFGVITLLIALVPGYTTLGIASYWLLIVLRFLDGICLGGGYTGALPLAMEYSTKSRRGLLGGIILSAFPLAYIAINLVALACFALFPLAGPDSPYAVWGWRVPFVLGALLAFVLAVYYVRSVSESEIWEAAEAAKSEGTSQGGAGRPLLAVLRSPTFLQVFAMMTGFWLTQNLVTLFLPTTVLRNLVGLTNTELTVTLLLAYVCLVGSYIGAGVLGQRFGRRRFFVVGGLAIATVGVALMAVLVNGRDLPLGLVILVVCVFSVVVTAPWGVVLPYITERFRTDVRASGFGLGFSVSVVTPSFYAFYLEGLGAFMPYAVAVLVLLAFGGLLGAAGAAAGPETKDVDFE</sequence>
<keyword evidence="5 8" id="KW-1133">Transmembrane helix</keyword>
<evidence type="ECO:0000313" key="10">
    <source>
        <dbReference type="EMBL" id="MEJ2862806.1"/>
    </source>
</evidence>
<keyword evidence="2" id="KW-0813">Transport</keyword>
<feature type="transmembrane region" description="Helical" evidence="8">
    <location>
        <begin position="263"/>
        <end position="281"/>
    </location>
</feature>
<feature type="transmembrane region" description="Helical" evidence="8">
    <location>
        <begin position="69"/>
        <end position="91"/>
    </location>
</feature>
<feature type="region of interest" description="Disordered" evidence="7">
    <location>
        <begin position="1"/>
        <end position="23"/>
    </location>
</feature>
<dbReference type="PROSITE" id="PS00217">
    <property type="entry name" value="SUGAR_TRANSPORT_2"/>
    <property type="match status" value="1"/>
</dbReference>